<gene>
    <name evidence="1" type="ORF">BaRGS_00039380</name>
</gene>
<proteinExistence type="predicted"/>
<organism evidence="1 2">
    <name type="scientific">Batillaria attramentaria</name>
    <dbReference type="NCBI Taxonomy" id="370345"/>
    <lineage>
        <taxon>Eukaryota</taxon>
        <taxon>Metazoa</taxon>
        <taxon>Spiralia</taxon>
        <taxon>Lophotrochozoa</taxon>
        <taxon>Mollusca</taxon>
        <taxon>Gastropoda</taxon>
        <taxon>Caenogastropoda</taxon>
        <taxon>Sorbeoconcha</taxon>
        <taxon>Cerithioidea</taxon>
        <taxon>Batillariidae</taxon>
        <taxon>Batillaria</taxon>
    </lineage>
</organism>
<protein>
    <submittedName>
        <fullName evidence="1">Uncharacterized protein</fullName>
    </submittedName>
</protein>
<accession>A0ABD0J370</accession>
<name>A0ABD0J370_9CAEN</name>
<dbReference type="AlphaFoldDB" id="A0ABD0J370"/>
<sequence length="96" mass="10896">MSVSWPVWKIPGKTDGNETCPLARPGKRKNRRPQLSVIFLQTEWRQLTYRWVSRPVINATDRRACRRLSAGDGYQRLGACNDNARNVSEVALGLQG</sequence>
<reference evidence="1 2" key="1">
    <citation type="journal article" date="2023" name="Sci. Data">
        <title>Genome assembly of the Korean intertidal mud-creeper Batillaria attramentaria.</title>
        <authorList>
            <person name="Patra A.K."/>
            <person name="Ho P.T."/>
            <person name="Jun S."/>
            <person name="Lee S.J."/>
            <person name="Kim Y."/>
            <person name="Won Y.J."/>
        </authorList>
    </citation>
    <scope>NUCLEOTIDE SEQUENCE [LARGE SCALE GENOMIC DNA]</scope>
    <source>
        <strain evidence="1">Wonlab-2016</strain>
    </source>
</reference>
<dbReference type="EMBL" id="JACVVK020000684">
    <property type="protein sequence ID" value="KAK7456524.1"/>
    <property type="molecule type" value="Genomic_DNA"/>
</dbReference>
<dbReference type="Proteomes" id="UP001519460">
    <property type="component" value="Unassembled WGS sequence"/>
</dbReference>
<evidence type="ECO:0000313" key="2">
    <source>
        <dbReference type="Proteomes" id="UP001519460"/>
    </source>
</evidence>
<comment type="caution">
    <text evidence="1">The sequence shown here is derived from an EMBL/GenBank/DDBJ whole genome shotgun (WGS) entry which is preliminary data.</text>
</comment>
<evidence type="ECO:0000313" key="1">
    <source>
        <dbReference type="EMBL" id="KAK7456524.1"/>
    </source>
</evidence>
<keyword evidence="2" id="KW-1185">Reference proteome</keyword>